<keyword evidence="2" id="KW-0328">Glycosyltransferase</keyword>
<dbReference type="RefSeq" id="WP_118935711.1">
    <property type="nucleotide sequence ID" value="NZ_JACBPS010000019.1"/>
</dbReference>
<dbReference type="Pfam" id="PF00535">
    <property type="entry name" value="Glycos_transf_2"/>
    <property type="match status" value="1"/>
</dbReference>
<protein>
    <submittedName>
        <fullName evidence="2">Glycosyltransferase</fullName>
        <ecNumber evidence="2">2.4.-.-</ecNumber>
    </submittedName>
</protein>
<reference evidence="2" key="1">
    <citation type="submission" date="2021-06" db="EMBL/GenBank/DDBJ databases">
        <title>Collection of gut derived symbiotic bacterial strains cultured from healthy donors.</title>
        <authorList>
            <person name="Lin H."/>
            <person name="Littmann E."/>
            <person name="Pamer E.G."/>
        </authorList>
    </citation>
    <scope>NUCLEOTIDE SEQUENCE</scope>
    <source>
        <strain evidence="2">MSK.19.85</strain>
    </source>
</reference>
<evidence type="ECO:0000313" key="3">
    <source>
        <dbReference type="Proteomes" id="UP000758576"/>
    </source>
</evidence>
<comment type="caution">
    <text evidence="2">The sequence shown here is derived from an EMBL/GenBank/DDBJ whole genome shotgun (WGS) entry which is preliminary data.</text>
</comment>
<dbReference type="InterPro" id="IPR001173">
    <property type="entry name" value="Glyco_trans_2-like"/>
</dbReference>
<feature type="domain" description="Glycosyltransferase 2-like" evidence="1">
    <location>
        <begin position="10"/>
        <end position="180"/>
    </location>
</feature>
<dbReference type="EMBL" id="JAHOGA010000042">
    <property type="protein sequence ID" value="MBV3490109.1"/>
    <property type="molecule type" value="Genomic_DNA"/>
</dbReference>
<dbReference type="SUPFAM" id="SSF53448">
    <property type="entry name" value="Nucleotide-diphospho-sugar transferases"/>
    <property type="match status" value="1"/>
</dbReference>
<evidence type="ECO:0000259" key="1">
    <source>
        <dbReference type="Pfam" id="PF00535"/>
    </source>
</evidence>
<evidence type="ECO:0000313" key="2">
    <source>
        <dbReference type="EMBL" id="MBV3490109.1"/>
    </source>
</evidence>
<dbReference type="AlphaFoldDB" id="A0AAP2IK84"/>
<sequence length="239" mass="27594">MEKNNFPLVSLITPGWNGVSFVGRLLDSILNQTYPNMEYIYIDDGSTDGTKDVVLSYKEKFQKAGISFEYVYKENGGVSSAVNEGLKRVKGDYLCWPEYDDILISDSVERKVCYLETHKDCAVVTSDAWLVEDNDITKVTGVLSHHNPNRFDRNHFFQALMTNSIFTAACHMIRMSMFDEVNPERYIYPSWIGPNWQMLLPVYYKFNRGFIETPLVYYVIRSESISHSHNNIGKKRSGY</sequence>
<dbReference type="Gene3D" id="3.90.550.10">
    <property type="entry name" value="Spore Coat Polysaccharide Biosynthesis Protein SpsA, Chain A"/>
    <property type="match status" value="1"/>
</dbReference>
<keyword evidence="2" id="KW-0808">Transferase</keyword>
<gene>
    <name evidence="2" type="ORF">KSX14_16020</name>
</gene>
<dbReference type="Proteomes" id="UP000758576">
    <property type="component" value="Unassembled WGS sequence"/>
</dbReference>
<name>A0AAP2IK84_PHOVU</name>
<dbReference type="PANTHER" id="PTHR22916:SF3">
    <property type="entry name" value="UDP-GLCNAC:BETAGAL BETA-1,3-N-ACETYLGLUCOSAMINYLTRANSFERASE-LIKE PROTEIN 1"/>
    <property type="match status" value="1"/>
</dbReference>
<organism evidence="2 3">
    <name type="scientific">Phocaeicola vulgatus</name>
    <name type="common">Bacteroides vulgatus</name>
    <dbReference type="NCBI Taxonomy" id="821"/>
    <lineage>
        <taxon>Bacteria</taxon>
        <taxon>Pseudomonadati</taxon>
        <taxon>Bacteroidota</taxon>
        <taxon>Bacteroidia</taxon>
        <taxon>Bacteroidales</taxon>
        <taxon>Bacteroidaceae</taxon>
        <taxon>Phocaeicola</taxon>
    </lineage>
</organism>
<dbReference type="EC" id="2.4.-.-" evidence="2"/>
<dbReference type="PANTHER" id="PTHR22916">
    <property type="entry name" value="GLYCOSYLTRANSFERASE"/>
    <property type="match status" value="1"/>
</dbReference>
<dbReference type="InterPro" id="IPR029044">
    <property type="entry name" value="Nucleotide-diphossugar_trans"/>
</dbReference>
<accession>A0AAP2IK84</accession>
<dbReference type="GO" id="GO:0016758">
    <property type="term" value="F:hexosyltransferase activity"/>
    <property type="evidence" value="ECO:0007669"/>
    <property type="project" value="UniProtKB-ARBA"/>
</dbReference>
<proteinExistence type="predicted"/>